<dbReference type="PANTHER" id="PTHR36113:SF1">
    <property type="entry name" value="GLYOXALASE_BLEOMYCIN RESISTANCE PROTEIN_DIOXYGENASE"/>
    <property type="match status" value="1"/>
</dbReference>
<dbReference type="SUPFAM" id="SSF54593">
    <property type="entry name" value="Glyoxalase/Bleomycin resistance protein/Dihydroxybiphenyl dioxygenase"/>
    <property type="match status" value="1"/>
</dbReference>
<keyword evidence="3" id="KW-1185">Reference proteome</keyword>
<dbReference type="EMBL" id="WVQY01000001">
    <property type="protein sequence ID" value="NOD28921.1"/>
    <property type="molecule type" value="Genomic_DNA"/>
</dbReference>
<dbReference type="RefSeq" id="WP_170715020.1">
    <property type="nucleotide sequence ID" value="NZ_WVQY01000001.1"/>
</dbReference>
<name>A0ABX1W4T2_9RHOB</name>
<dbReference type="PANTHER" id="PTHR36113">
    <property type="entry name" value="LYASE, PUTATIVE-RELATED-RELATED"/>
    <property type="match status" value="1"/>
</dbReference>
<dbReference type="GO" id="GO:0051213">
    <property type="term" value="F:dioxygenase activity"/>
    <property type="evidence" value="ECO:0007669"/>
    <property type="project" value="UniProtKB-KW"/>
</dbReference>
<dbReference type="InterPro" id="IPR051332">
    <property type="entry name" value="Fosfomycin_Res_Enzymes"/>
</dbReference>
<keyword evidence="2" id="KW-0223">Dioxygenase</keyword>
<proteinExistence type="predicted"/>
<dbReference type="Pfam" id="PF00903">
    <property type="entry name" value="Glyoxalase"/>
    <property type="match status" value="1"/>
</dbReference>
<evidence type="ECO:0000313" key="3">
    <source>
        <dbReference type="Proteomes" id="UP000599383"/>
    </source>
</evidence>
<sequence>MKLNHVALWTTDLERSSKFWVEFFEAELSDRYESVNRPGFTSRFATLPNDDVRIELMEGPWVKPRLHEEGGWAHVAFSVGSVSKVDEVADRFKHAGLLVSKPRQTGDGYYEAVVRSPEGLMMEIVE</sequence>
<comment type="caution">
    <text evidence="2">The sequence shown here is derived from an EMBL/GenBank/DDBJ whole genome shotgun (WGS) entry which is preliminary data.</text>
</comment>
<dbReference type="InterPro" id="IPR037523">
    <property type="entry name" value="VOC_core"/>
</dbReference>
<reference evidence="2 3" key="1">
    <citation type="submission" date="2019-12" db="EMBL/GenBank/DDBJ databases">
        <title>Ruegeria JWLKs population differentiation of coral mucus and skeleton niches.</title>
        <authorList>
            <person name="Luo D."/>
        </authorList>
    </citation>
    <scope>NUCLEOTIDE SEQUENCE [LARGE SCALE GENOMIC DNA]</scope>
    <source>
        <strain evidence="2 3">HKCCD6238</strain>
    </source>
</reference>
<dbReference type="Proteomes" id="UP000599383">
    <property type="component" value="Unassembled WGS sequence"/>
</dbReference>
<accession>A0ABX1W4T2</accession>
<feature type="domain" description="VOC" evidence="1">
    <location>
        <begin position="2"/>
        <end position="126"/>
    </location>
</feature>
<keyword evidence="2" id="KW-0560">Oxidoreductase</keyword>
<evidence type="ECO:0000259" key="1">
    <source>
        <dbReference type="PROSITE" id="PS51819"/>
    </source>
</evidence>
<organism evidence="2 3">
    <name type="scientific">Ruegeria atlantica</name>
    <dbReference type="NCBI Taxonomy" id="81569"/>
    <lineage>
        <taxon>Bacteria</taxon>
        <taxon>Pseudomonadati</taxon>
        <taxon>Pseudomonadota</taxon>
        <taxon>Alphaproteobacteria</taxon>
        <taxon>Rhodobacterales</taxon>
        <taxon>Roseobacteraceae</taxon>
        <taxon>Ruegeria</taxon>
    </lineage>
</organism>
<dbReference type="PROSITE" id="PS51819">
    <property type="entry name" value="VOC"/>
    <property type="match status" value="1"/>
</dbReference>
<protein>
    <submittedName>
        <fullName evidence="2">Glyoxalase/bleomycin resistance/extradiol dioxygenase family protein</fullName>
    </submittedName>
</protein>
<dbReference type="InterPro" id="IPR004360">
    <property type="entry name" value="Glyas_Fos-R_dOase_dom"/>
</dbReference>
<evidence type="ECO:0000313" key="2">
    <source>
        <dbReference type="EMBL" id="NOD28921.1"/>
    </source>
</evidence>
<dbReference type="Gene3D" id="3.10.180.10">
    <property type="entry name" value="2,3-Dihydroxybiphenyl 1,2-Dioxygenase, domain 1"/>
    <property type="match status" value="1"/>
</dbReference>
<gene>
    <name evidence="2" type="ORF">GS617_01440</name>
</gene>
<dbReference type="InterPro" id="IPR029068">
    <property type="entry name" value="Glyas_Bleomycin-R_OHBP_Dase"/>
</dbReference>